<feature type="transmembrane region" description="Helical" evidence="2">
    <location>
        <begin position="32"/>
        <end position="55"/>
    </location>
</feature>
<feature type="coiled-coil region" evidence="1">
    <location>
        <begin position="82"/>
        <end position="137"/>
    </location>
</feature>
<dbReference type="Gene3D" id="1.20.5.340">
    <property type="match status" value="1"/>
</dbReference>
<keyword evidence="2" id="KW-0812">Transmembrane</keyword>
<evidence type="ECO:0000313" key="4">
    <source>
        <dbReference type="EMBL" id="GAA0461266.1"/>
    </source>
</evidence>
<reference evidence="5" key="1">
    <citation type="journal article" date="2019" name="Int. J. Syst. Evol. Microbiol.">
        <title>The Global Catalogue of Microorganisms (GCM) 10K type strain sequencing project: providing services to taxonomists for standard genome sequencing and annotation.</title>
        <authorList>
            <consortium name="The Broad Institute Genomics Platform"/>
            <consortium name="The Broad Institute Genome Sequencing Center for Infectious Disease"/>
            <person name="Wu L."/>
            <person name="Ma J."/>
        </authorList>
    </citation>
    <scope>NUCLEOTIDE SEQUENCE [LARGE SCALE GENOMIC DNA]</scope>
    <source>
        <strain evidence="5">JCM 14193</strain>
    </source>
</reference>
<organism evidence="4 5">
    <name type="scientific">Alkalibacillus silvisoli</name>
    <dbReference type="NCBI Taxonomy" id="392823"/>
    <lineage>
        <taxon>Bacteria</taxon>
        <taxon>Bacillati</taxon>
        <taxon>Bacillota</taxon>
        <taxon>Bacilli</taxon>
        <taxon>Bacillales</taxon>
        <taxon>Bacillaceae</taxon>
        <taxon>Alkalibacillus</taxon>
    </lineage>
</organism>
<evidence type="ECO:0000256" key="2">
    <source>
        <dbReference type="SAM" id="Phobius"/>
    </source>
</evidence>
<dbReference type="RefSeq" id="WP_343782942.1">
    <property type="nucleotide sequence ID" value="NZ_BAAACZ010000011.1"/>
</dbReference>
<keyword evidence="5" id="KW-1185">Reference proteome</keyword>
<feature type="domain" description="Magnesium transporter MgtE intracellular" evidence="3">
    <location>
        <begin position="146"/>
        <end position="205"/>
    </location>
</feature>
<name>A0ABP3JQF7_9BACI</name>
<sequence>MKLLFSNIQELDKGDEMTKEQINKEGTSKWQWFLYVIIIPIVFAITLVLIVTTIAGVNPFQAAQEYGNKIPVVSSLIPDPEEERFEEELSEYEATVNDQQATIQDLESRITSRDQEIEELTDEINSLHEELNQQEESRYSQEESVERLTRSFSEMSPERAADIMIEMEQVIALDILEALSDDQRGEILSEMESEIAANFSNSLIERTSN</sequence>
<protein>
    <recommendedName>
        <fullName evidence="3">Magnesium transporter MgtE intracellular domain-containing protein</fullName>
    </recommendedName>
</protein>
<proteinExistence type="predicted"/>
<dbReference type="Pfam" id="PF03448">
    <property type="entry name" value="MgtE_N"/>
    <property type="match status" value="1"/>
</dbReference>
<dbReference type="Proteomes" id="UP001500740">
    <property type="component" value="Unassembled WGS sequence"/>
</dbReference>
<gene>
    <name evidence="4" type="ORF">GCM10008935_15870</name>
</gene>
<comment type="caution">
    <text evidence="4">The sequence shown here is derived from an EMBL/GenBank/DDBJ whole genome shotgun (WGS) entry which is preliminary data.</text>
</comment>
<evidence type="ECO:0000313" key="5">
    <source>
        <dbReference type="Proteomes" id="UP001500740"/>
    </source>
</evidence>
<dbReference type="InterPro" id="IPR006668">
    <property type="entry name" value="Mg_transptr_MgtE_intracell_dom"/>
</dbReference>
<keyword evidence="2" id="KW-0472">Membrane</keyword>
<keyword evidence="2" id="KW-1133">Transmembrane helix</keyword>
<accession>A0ABP3JQF7</accession>
<keyword evidence="1" id="KW-0175">Coiled coil</keyword>
<dbReference type="EMBL" id="BAAACZ010000011">
    <property type="protein sequence ID" value="GAA0461266.1"/>
    <property type="molecule type" value="Genomic_DNA"/>
</dbReference>
<dbReference type="SUPFAM" id="SSF158791">
    <property type="entry name" value="MgtE N-terminal domain-like"/>
    <property type="match status" value="1"/>
</dbReference>
<evidence type="ECO:0000259" key="3">
    <source>
        <dbReference type="Pfam" id="PF03448"/>
    </source>
</evidence>
<evidence type="ECO:0000256" key="1">
    <source>
        <dbReference type="SAM" id="Coils"/>
    </source>
</evidence>